<feature type="transmembrane region" description="Helical" evidence="1">
    <location>
        <begin position="59"/>
        <end position="79"/>
    </location>
</feature>
<keyword evidence="1" id="KW-0472">Membrane</keyword>
<protein>
    <submittedName>
        <fullName evidence="2">Uncharacterized protein</fullName>
    </submittedName>
</protein>
<keyword evidence="3" id="KW-1185">Reference proteome</keyword>
<dbReference type="OrthoDB" id="6904738at2"/>
<evidence type="ECO:0000313" key="3">
    <source>
        <dbReference type="Proteomes" id="UP000308488"/>
    </source>
</evidence>
<keyword evidence="1" id="KW-1133">Transmembrane helix</keyword>
<dbReference type="EMBL" id="SZYH01000002">
    <property type="protein sequence ID" value="TKV64309.1"/>
    <property type="molecule type" value="Genomic_DNA"/>
</dbReference>
<evidence type="ECO:0000256" key="1">
    <source>
        <dbReference type="SAM" id="Phobius"/>
    </source>
</evidence>
<keyword evidence="1" id="KW-0812">Transmembrane</keyword>
<sequence length="92" mass="10148">MKDALRRVFRPILVFFEKGGNAEGYRSSHRKILLVVGFLFLVLSGISLFFSIVAETFSALLPIVLFFVISLVCLVVGLLGSDSAVARIWGSR</sequence>
<organism evidence="2 3">
    <name type="scientific">Marinobacter panjinensis</name>
    <dbReference type="NCBI Taxonomy" id="2576384"/>
    <lineage>
        <taxon>Bacteria</taxon>
        <taxon>Pseudomonadati</taxon>
        <taxon>Pseudomonadota</taxon>
        <taxon>Gammaproteobacteria</taxon>
        <taxon>Pseudomonadales</taxon>
        <taxon>Marinobacteraceae</taxon>
        <taxon>Marinobacter</taxon>
    </lineage>
</organism>
<dbReference type="Proteomes" id="UP000308488">
    <property type="component" value="Unassembled WGS sequence"/>
</dbReference>
<dbReference type="AlphaFoldDB" id="A0A4U6QUD7"/>
<dbReference type="RefSeq" id="WP_137437671.1">
    <property type="nucleotide sequence ID" value="NZ_JANRHC010000003.1"/>
</dbReference>
<reference evidence="2 3" key="1">
    <citation type="submission" date="2019-05" db="EMBL/GenBank/DDBJ databases">
        <title>Marinobacter panjinensis sp. nov., a moderately halophilic bacterium isolated from sea tidal flat environment.</title>
        <authorList>
            <person name="Yang W."/>
            <person name="An M."/>
            <person name="He W."/>
            <person name="Luo X."/>
            <person name="Zhu L."/>
            <person name="Chen G."/>
            <person name="Zhang Y."/>
            <person name="Wang Y."/>
        </authorList>
    </citation>
    <scope>NUCLEOTIDE SEQUENCE [LARGE SCALE GENOMIC DNA]</scope>
    <source>
        <strain evidence="2 3">PJ-16</strain>
    </source>
</reference>
<comment type="caution">
    <text evidence="2">The sequence shown here is derived from an EMBL/GenBank/DDBJ whole genome shotgun (WGS) entry which is preliminary data.</text>
</comment>
<gene>
    <name evidence="2" type="ORF">FDP08_18015</name>
</gene>
<proteinExistence type="predicted"/>
<accession>A0A4U6QUD7</accession>
<name>A0A4U6QUD7_9GAMM</name>
<evidence type="ECO:0000313" key="2">
    <source>
        <dbReference type="EMBL" id="TKV64309.1"/>
    </source>
</evidence>
<feature type="transmembrane region" description="Helical" evidence="1">
    <location>
        <begin position="32"/>
        <end position="53"/>
    </location>
</feature>